<reference evidence="2" key="1">
    <citation type="journal article" date="2021" name="PeerJ">
        <title>Extensive microbial diversity within the chicken gut microbiome revealed by metagenomics and culture.</title>
        <authorList>
            <person name="Gilroy R."/>
            <person name="Ravi A."/>
            <person name="Getino M."/>
            <person name="Pursley I."/>
            <person name="Horton D.L."/>
            <person name="Alikhan N.F."/>
            <person name="Baker D."/>
            <person name="Gharbi K."/>
            <person name="Hall N."/>
            <person name="Watson M."/>
            <person name="Adriaenssens E.M."/>
            <person name="Foster-Nyarko E."/>
            <person name="Jarju S."/>
            <person name="Secka A."/>
            <person name="Antonio M."/>
            <person name="Oren A."/>
            <person name="Chaudhuri R.R."/>
            <person name="La Ragione R."/>
            <person name="Hildebrand F."/>
            <person name="Pallen M.J."/>
        </authorList>
    </citation>
    <scope>NUCLEOTIDE SEQUENCE</scope>
    <source>
        <strain evidence="2">B5-657</strain>
    </source>
</reference>
<proteinExistence type="predicted"/>
<dbReference type="PANTHER" id="PTHR10587:SF128">
    <property type="entry name" value="POLYSACCHARIDE DEACETYLASE PDAB-RELATED"/>
    <property type="match status" value="1"/>
</dbReference>
<sequence>MNVHVSSMAVSLLSSQTKKLPIYCVDTKGQKKVSLTFDAAWGDEDAEEILATLSKYEVKATFFMVGDWVRKYPELVKKLSEAGHDVANHSNKHPHVNNMNKEAIKKDIMDAHETIKAVTGKECNLYRPPYGEYNNTVLEAAQECNYHTIQWDVDSIDWKGYDAPTIVNKVVNHKHLGDGSIILLHNGAKHTAEALPQIIEGLRSKGYEIVPISELIYKENYLLDHEGRQYQK</sequence>
<dbReference type="SUPFAM" id="SSF88713">
    <property type="entry name" value="Glycoside hydrolase/deacetylase"/>
    <property type="match status" value="1"/>
</dbReference>
<comment type="caution">
    <text evidence="2">The sequence shown here is derived from an EMBL/GenBank/DDBJ whole genome shotgun (WGS) entry which is preliminary data.</text>
</comment>
<accession>A0A9E2KDR9</accession>
<dbReference type="CDD" id="cd10917">
    <property type="entry name" value="CE4_NodB_like_6s_7s"/>
    <property type="match status" value="1"/>
</dbReference>
<dbReference type="AlphaFoldDB" id="A0A9E2KDR9"/>
<dbReference type="InterPro" id="IPR050248">
    <property type="entry name" value="Polysacc_deacetylase_ArnD"/>
</dbReference>
<feature type="domain" description="NodB homology" evidence="1">
    <location>
        <begin position="31"/>
        <end position="210"/>
    </location>
</feature>
<dbReference type="GO" id="GO:0016020">
    <property type="term" value="C:membrane"/>
    <property type="evidence" value="ECO:0007669"/>
    <property type="project" value="TreeGrafter"/>
</dbReference>
<reference evidence="2" key="2">
    <citation type="submission" date="2021-04" db="EMBL/GenBank/DDBJ databases">
        <authorList>
            <person name="Gilroy R."/>
        </authorList>
    </citation>
    <scope>NUCLEOTIDE SEQUENCE</scope>
    <source>
        <strain evidence="2">B5-657</strain>
    </source>
</reference>
<dbReference type="EMBL" id="JAHLFQ010000184">
    <property type="protein sequence ID" value="MBU3804672.1"/>
    <property type="molecule type" value="Genomic_DNA"/>
</dbReference>
<name>A0A9E2KDR9_9FIRM</name>
<dbReference type="Gene3D" id="3.20.20.370">
    <property type="entry name" value="Glycoside hydrolase/deacetylase"/>
    <property type="match status" value="1"/>
</dbReference>
<dbReference type="Pfam" id="PF01522">
    <property type="entry name" value="Polysacc_deac_1"/>
    <property type="match status" value="1"/>
</dbReference>
<organism evidence="2 3">
    <name type="scientific">Candidatus Cellulosilyticum pullistercoris</name>
    <dbReference type="NCBI Taxonomy" id="2838521"/>
    <lineage>
        <taxon>Bacteria</taxon>
        <taxon>Bacillati</taxon>
        <taxon>Bacillota</taxon>
        <taxon>Clostridia</taxon>
        <taxon>Lachnospirales</taxon>
        <taxon>Cellulosilyticaceae</taxon>
        <taxon>Cellulosilyticum</taxon>
    </lineage>
</organism>
<dbReference type="GO" id="GO:0005975">
    <property type="term" value="P:carbohydrate metabolic process"/>
    <property type="evidence" value="ECO:0007669"/>
    <property type="project" value="InterPro"/>
</dbReference>
<protein>
    <submittedName>
        <fullName evidence="2">Polysaccharide deacetylase family protein</fullName>
    </submittedName>
</protein>
<evidence type="ECO:0000259" key="1">
    <source>
        <dbReference type="PROSITE" id="PS51677"/>
    </source>
</evidence>
<dbReference type="InterPro" id="IPR011330">
    <property type="entry name" value="Glyco_hydro/deAcase_b/a-brl"/>
</dbReference>
<dbReference type="PANTHER" id="PTHR10587">
    <property type="entry name" value="GLYCOSYL TRANSFERASE-RELATED"/>
    <property type="match status" value="1"/>
</dbReference>
<evidence type="ECO:0000313" key="2">
    <source>
        <dbReference type="EMBL" id="MBU3804672.1"/>
    </source>
</evidence>
<dbReference type="Proteomes" id="UP000824229">
    <property type="component" value="Unassembled WGS sequence"/>
</dbReference>
<evidence type="ECO:0000313" key="3">
    <source>
        <dbReference type="Proteomes" id="UP000824229"/>
    </source>
</evidence>
<dbReference type="PROSITE" id="PS51677">
    <property type="entry name" value="NODB"/>
    <property type="match status" value="1"/>
</dbReference>
<dbReference type="GO" id="GO:0016810">
    <property type="term" value="F:hydrolase activity, acting on carbon-nitrogen (but not peptide) bonds"/>
    <property type="evidence" value="ECO:0007669"/>
    <property type="project" value="InterPro"/>
</dbReference>
<dbReference type="InterPro" id="IPR002509">
    <property type="entry name" value="NODB_dom"/>
</dbReference>
<gene>
    <name evidence="2" type="ORF">H9872_07940</name>
</gene>